<dbReference type="RefSeq" id="XP_025369325.1">
    <property type="nucleotide sequence ID" value="XM_025510384.1"/>
</dbReference>
<evidence type="ECO:0000313" key="3">
    <source>
        <dbReference type="Proteomes" id="UP000245783"/>
    </source>
</evidence>
<keyword evidence="3" id="KW-1185">Reference proteome</keyword>
<feature type="signal peptide" evidence="1">
    <location>
        <begin position="1"/>
        <end position="23"/>
    </location>
</feature>
<dbReference type="AlphaFoldDB" id="A0A316W3L5"/>
<feature type="chain" id="PRO_5016428998" evidence="1">
    <location>
        <begin position="24"/>
        <end position="143"/>
    </location>
</feature>
<proteinExistence type="predicted"/>
<dbReference type="Proteomes" id="UP000245783">
    <property type="component" value="Unassembled WGS sequence"/>
</dbReference>
<sequence length="143" mass="14737">MYGLKSLFIGATALVAAASSVAAIPTSLSSTAKDVKPGDKFTVTVHTNSYIQNSEEYYVKFGLTPTGKYVGTALGANLLEGYDLVAIGKSKTAHGQFDLSLTVPSEFSGAAGNYTVTSAFFGTVGASGGLWTHSPNTTITIAK</sequence>
<dbReference type="EMBL" id="KZ819383">
    <property type="protein sequence ID" value="PWN42165.1"/>
    <property type="molecule type" value="Genomic_DNA"/>
</dbReference>
<dbReference type="GeneID" id="37032254"/>
<dbReference type="Pfam" id="PF19271">
    <property type="entry name" value="Nis1"/>
    <property type="match status" value="1"/>
</dbReference>
<dbReference type="InParanoid" id="A0A316W3L5"/>
<accession>A0A316W3L5</accession>
<reference evidence="2 3" key="1">
    <citation type="journal article" date="2018" name="Mol. Biol. Evol.">
        <title>Broad Genomic Sampling Reveals a Smut Pathogenic Ancestry of the Fungal Clade Ustilaginomycotina.</title>
        <authorList>
            <person name="Kijpornyongpan T."/>
            <person name="Mondo S.J."/>
            <person name="Barry K."/>
            <person name="Sandor L."/>
            <person name="Lee J."/>
            <person name="Lipzen A."/>
            <person name="Pangilinan J."/>
            <person name="LaButti K."/>
            <person name="Hainaut M."/>
            <person name="Henrissat B."/>
            <person name="Grigoriev I.V."/>
            <person name="Spatafora J.W."/>
            <person name="Aime M.C."/>
        </authorList>
    </citation>
    <scope>NUCLEOTIDE SEQUENCE [LARGE SCALE GENOMIC DNA]</scope>
    <source>
        <strain evidence="2 3">MCA 4658</strain>
    </source>
</reference>
<evidence type="ECO:0000256" key="1">
    <source>
        <dbReference type="SAM" id="SignalP"/>
    </source>
</evidence>
<gene>
    <name evidence="2" type="ORF">IE81DRAFT_144321</name>
</gene>
<keyword evidence="1" id="KW-0732">Signal</keyword>
<name>A0A316W3L5_9BASI</name>
<evidence type="ECO:0000313" key="2">
    <source>
        <dbReference type="EMBL" id="PWN42165.1"/>
    </source>
</evidence>
<protein>
    <submittedName>
        <fullName evidence="2">Uncharacterized protein</fullName>
    </submittedName>
</protein>
<organism evidence="2 3">
    <name type="scientific">Ceraceosorus guamensis</name>
    <dbReference type="NCBI Taxonomy" id="1522189"/>
    <lineage>
        <taxon>Eukaryota</taxon>
        <taxon>Fungi</taxon>
        <taxon>Dikarya</taxon>
        <taxon>Basidiomycota</taxon>
        <taxon>Ustilaginomycotina</taxon>
        <taxon>Exobasidiomycetes</taxon>
        <taxon>Ceraceosorales</taxon>
        <taxon>Ceraceosoraceae</taxon>
        <taxon>Ceraceosorus</taxon>
    </lineage>
</organism>
<dbReference type="InterPro" id="IPR045469">
    <property type="entry name" value="Nis1"/>
</dbReference>
<dbReference type="OrthoDB" id="2568025at2759"/>